<reference evidence="1 2" key="1">
    <citation type="submission" date="2020-11" db="EMBL/GenBank/DDBJ databases">
        <title>Complete and Circularized Genome Assembly of a human isolate of Vibrio navarrensis biotype pommerensis with MiSeq and MinION Sequence Data.</title>
        <authorList>
            <person name="Schwartz K."/>
            <person name="Borowiak M."/>
            <person name="Deneke C."/>
            <person name="Balau V."/>
            <person name="Metelmann C."/>
            <person name="Strauch E."/>
        </authorList>
    </citation>
    <scope>NUCLEOTIDE SEQUENCE [LARGE SCALE GENOMIC DNA]</scope>
    <source>
        <strain evidence="1 2">20-VB00237</strain>
        <plasmid evidence="1 2">pVN20-VB00237</plasmid>
    </source>
</reference>
<keyword evidence="1" id="KW-0614">Plasmid</keyword>
<evidence type="ECO:0000313" key="2">
    <source>
        <dbReference type="Proteomes" id="UP000594435"/>
    </source>
</evidence>
<protein>
    <submittedName>
        <fullName evidence="1">Uncharacterized protein</fullName>
    </submittedName>
</protein>
<gene>
    <name evidence="1" type="ORF">I3X05_23930</name>
</gene>
<accession>A0AAJ4IH73</accession>
<name>A0AAJ4IH73_9VIBR</name>
<dbReference type="EMBL" id="CP065219">
    <property type="protein sequence ID" value="QPL56546.1"/>
    <property type="molecule type" value="Genomic_DNA"/>
</dbReference>
<proteinExistence type="predicted"/>
<geneLocation type="plasmid" evidence="1 2">
    <name>pVN20-VB00237</name>
</geneLocation>
<organism evidence="1 2">
    <name type="scientific">Vibrio navarrensis</name>
    <dbReference type="NCBI Taxonomy" id="29495"/>
    <lineage>
        <taxon>Bacteria</taxon>
        <taxon>Pseudomonadati</taxon>
        <taxon>Pseudomonadota</taxon>
        <taxon>Gammaproteobacteria</taxon>
        <taxon>Vibrionales</taxon>
        <taxon>Vibrionaceae</taxon>
        <taxon>Vibrio</taxon>
    </lineage>
</organism>
<dbReference type="AlphaFoldDB" id="A0AAJ4IH73"/>
<sequence length="85" mass="9428">MSKYLDVDKAKTVRKIILWGKVDTQAVITGKQAAERFSSWNKIGYTPYEVAKVANGDLEITDSVFEALIKDANAYAQLETKGDTV</sequence>
<evidence type="ECO:0000313" key="1">
    <source>
        <dbReference type="EMBL" id="QPL56546.1"/>
    </source>
</evidence>
<dbReference type="Proteomes" id="UP000594435">
    <property type="component" value="Plasmid pVN20-VB00237"/>
</dbReference>
<dbReference type="RefSeq" id="WP_193158207.1">
    <property type="nucleotide sequence ID" value="NZ_CP065219.1"/>
</dbReference>